<comment type="caution">
    <text evidence="1">The sequence shown here is derived from an EMBL/GenBank/DDBJ whole genome shotgun (WGS) entry which is preliminary data.</text>
</comment>
<accession>A0ACC0U9M9</accession>
<keyword evidence="2" id="KW-1185">Reference proteome</keyword>
<gene>
    <name evidence="1" type="ORF">F5148DRAFT_913259</name>
</gene>
<name>A0ACC0U9M9_9AGAM</name>
<reference evidence="1" key="1">
    <citation type="submission" date="2021-03" db="EMBL/GenBank/DDBJ databases">
        <title>Evolutionary priming and transition to the ectomycorrhizal habit in an iconic lineage of mushroom-forming fungi: is preadaptation a requirement?</title>
        <authorList>
            <consortium name="DOE Joint Genome Institute"/>
            <person name="Looney B.P."/>
            <person name="Miyauchi S."/>
            <person name="Morin E."/>
            <person name="Drula E."/>
            <person name="Courty P.E."/>
            <person name="Chicoki N."/>
            <person name="Fauchery L."/>
            <person name="Kohler A."/>
            <person name="Kuo A."/>
            <person name="LaButti K."/>
            <person name="Pangilinan J."/>
            <person name="Lipzen A."/>
            <person name="Riley R."/>
            <person name="Andreopoulos W."/>
            <person name="He G."/>
            <person name="Johnson J."/>
            <person name="Barry K.W."/>
            <person name="Grigoriev I.V."/>
            <person name="Nagy L."/>
            <person name="Hibbett D."/>
            <person name="Henrissat B."/>
            <person name="Matheny P.B."/>
            <person name="Labbe J."/>
            <person name="Martin A.F."/>
        </authorList>
    </citation>
    <scope>NUCLEOTIDE SEQUENCE</scope>
    <source>
        <strain evidence="1">BPL698</strain>
    </source>
</reference>
<sequence>MTESPLPLLSFAPGSLPAVPIRGQNTKDYNSDSDDGVPGNPRRWYHHVPLCILVLLLLAPHPSILYVLLNYHYLTLHATHYFIVHLLTIYAFSFLAFCSLIVCVARDPGPVPDVKPEVESSHADDRDDGGGPDGDISLQDALLGTAPPDDDDYTQPGKWCRICWRPKPDRTHHCSKCGRCVLKMGACALEGHPSSHAPPSARGCGCVSMGVGIHRPVSPVSPAYVLTLVFVLADHHCPWMGGKCIGFRTYPSFLHFLASVTLLTTYVTVVCIRGLIFAFSHPLAIDETTPVHMLLLSFAGCAFTLVIGSFLGYHIYLVLTNQTTIEHISPFHILRHLPPLPPSRLSSPPLEHQLAFAQRHAVRVAHARMRLYDVGWRRNAAQVFGMGPRRRSRAWVATLLWGGGCHGTGTQFPRNPLANDVLIELAAELVRLEDSAESD</sequence>
<protein>
    <submittedName>
        <fullName evidence="1">Uncharacterized protein</fullName>
    </submittedName>
</protein>
<evidence type="ECO:0000313" key="1">
    <source>
        <dbReference type="EMBL" id="KAI9508414.1"/>
    </source>
</evidence>
<proteinExistence type="predicted"/>
<evidence type="ECO:0000313" key="2">
    <source>
        <dbReference type="Proteomes" id="UP001207468"/>
    </source>
</evidence>
<dbReference type="EMBL" id="JAGFNK010000092">
    <property type="protein sequence ID" value="KAI9508414.1"/>
    <property type="molecule type" value="Genomic_DNA"/>
</dbReference>
<dbReference type="Proteomes" id="UP001207468">
    <property type="component" value="Unassembled WGS sequence"/>
</dbReference>
<organism evidence="1 2">
    <name type="scientific">Russula earlei</name>
    <dbReference type="NCBI Taxonomy" id="71964"/>
    <lineage>
        <taxon>Eukaryota</taxon>
        <taxon>Fungi</taxon>
        <taxon>Dikarya</taxon>
        <taxon>Basidiomycota</taxon>
        <taxon>Agaricomycotina</taxon>
        <taxon>Agaricomycetes</taxon>
        <taxon>Russulales</taxon>
        <taxon>Russulaceae</taxon>
        <taxon>Russula</taxon>
    </lineage>
</organism>